<keyword evidence="3" id="KW-0808">Transferase</keyword>
<dbReference type="OrthoDB" id="619536at2759"/>
<comment type="catalytic activity">
    <reaction evidence="7">
        <text>an acyl-CoA + a 1,2-diacyl-sn-glycerol = a triacyl-sn-glycerol + CoA</text>
        <dbReference type="Rhea" id="RHEA:10868"/>
        <dbReference type="ChEBI" id="CHEBI:17815"/>
        <dbReference type="ChEBI" id="CHEBI:57287"/>
        <dbReference type="ChEBI" id="CHEBI:58342"/>
        <dbReference type="ChEBI" id="CHEBI:64615"/>
        <dbReference type="EC" id="2.3.1.20"/>
    </reaction>
</comment>
<keyword evidence="4" id="KW-0012">Acyltransferase</keyword>
<evidence type="ECO:0000313" key="11">
    <source>
        <dbReference type="EMBL" id="KAG5176963.1"/>
    </source>
</evidence>
<feature type="domain" description="O-acyltransferase WSD1-like N-terminal" evidence="9">
    <location>
        <begin position="69"/>
        <end position="282"/>
    </location>
</feature>
<organism evidence="11 12">
    <name type="scientific">Tribonema minus</name>
    <dbReference type="NCBI Taxonomy" id="303371"/>
    <lineage>
        <taxon>Eukaryota</taxon>
        <taxon>Sar</taxon>
        <taxon>Stramenopiles</taxon>
        <taxon>Ochrophyta</taxon>
        <taxon>PX clade</taxon>
        <taxon>Xanthophyceae</taxon>
        <taxon>Tribonematales</taxon>
        <taxon>Tribonemataceae</taxon>
        <taxon>Tribonema</taxon>
    </lineage>
</organism>
<dbReference type="InterPro" id="IPR045034">
    <property type="entry name" value="O-acyltransferase_WSD1-like"/>
</dbReference>
<evidence type="ECO:0000256" key="4">
    <source>
        <dbReference type="ARBA" id="ARBA00023315"/>
    </source>
</evidence>
<keyword evidence="12" id="KW-1185">Reference proteome</keyword>
<feature type="compositionally biased region" description="Low complexity" evidence="8">
    <location>
        <begin position="189"/>
        <end position="203"/>
    </location>
</feature>
<feature type="region of interest" description="Disordered" evidence="8">
    <location>
        <begin position="189"/>
        <end position="214"/>
    </location>
</feature>
<evidence type="ECO:0000313" key="12">
    <source>
        <dbReference type="Proteomes" id="UP000664859"/>
    </source>
</evidence>
<evidence type="ECO:0000256" key="5">
    <source>
        <dbReference type="ARBA" id="ARBA00024360"/>
    </source>
</evidence>
<dbReference type="Gene3D" id="3.30.559.10">
    <property type="entry name" value="Chloramphenicol acetyltransferase-like domain"/>
    <property type="match status" value="1"/>
</dbReference>
<accession>A0A836C9N0</accession>
<dbReference type="GO" id="GO:0004144">
    <property type="term" value="F:diacylglycerol O-acyltransferase activity"/>
    <property type="evidence" value="ECO:0007669"/>
    <property type="project" value="UniProtKB-EC"/>
</dbReference>
<dbReference type="Proteomes" id="UP000664859">
    <property type="component" value="Unassembled WGS sequence"/>
</dbReference>
<sequence length="482" mass="50589">MGEIDDNDAKVEAKDAAEDPAVVVAAENLKADGEDMPDFSRCRPGPALGFKPNIVATLQLASVPSTAALVEDLAKAVEQNQRMCSTPVFKPGSGQPYWRALPNFNIERDVITTLELPGEDRAAELHAFLGTELDAGFPAGAPQWEVTVVTYAAAPGPADLVFRINHCIGDGTSLFALLMSVAKPLSPPSAAAAAADPSSTSASGSGGGGSRGAGAAKTALMRASGVAKLSALPVRRRDARTVLIVRGEAVAASKALAAHTFPLDRLRACRDRDPGCTVNDVFMSCVAGAVRRYLDAHKGDGGGAARTPKSVTGVMLIGAPKGVPPPGRSQEVANSFSPALVTLPLKDKPPQERLRDMHKRLNWVKGAKEGLLAVYLNSMLYRVLPLRLFISFISFITHKATLFVSNVKGPAERISFAHAPVTGIFNCVNPQLLSVVASMTTYAGAATIAVSANTAAMPKPQDLLDLIMEEIAALEQVQVTVQ</sequence>
<evidence type="ECO:0000256" key="1">
    <source>
        <dbReference type="ARBA" id="ARBA00004771"/>
    </source>
</evidence>
<gene>
    <name evidence="11" type="ORF">JKP88DRAFT_265257</name>
</gene>
<dbReference type="InterPro" id="IPR023213">
    <property type="entry name" value="CAT-like_dom_sf"/>
</dbReference>
<dbReference type="Pfam" id="PF03007">
    <property type="entry name" value="WS_DGAT_cat"/>
    <property type="match status" value="1"/>
</dbReference>
<dbReference type="PANTHER" id="PTHR31650:SF1">
    <property type="entry name" value="WAX ESTER SYNTHASE_DIACYLGLYCEROL ACYLTRANSFERASE 4-RELATED"/>
    <property type="match status" value="1"/>
</dbReference>
<comment type="pathway">
    <text evidence="1">Glycerolipid metabolism; triacylglycerol biosynthesis.</text>
</comment>
<comment type="pathway">
    <text evidence="2">Lipid metabolism.</text>
</comment>
<dbReference type="Pfam" id="PF06974">
    <property type="entry name" value="WS_DGAT_C"/>
    <property type="match status" value="1"/>
</dbReference>
<dbReference type="InterPro" id="IPR004255">
    <property type="entry name" value="O-acyltransferase_WSD1_N"/>
</dbReference>
<comment type="caution">
    <text evidence="11">The sequence shown here is derived from an EMBL/GenBank/DDBJ whole genome shotgun (WGS) entry which is preliminary data.</text>
</comment>
<comment type="catalytic activity">
    <reaction evidence="6">
        <text>a long chain fatty alcohol + a fatty acyl-CoA = a long-chain alcohol wax ester + CoA</text>
        <dbReference type="Rhea" id="RHEA:38443"/>
        <dbReference type="ChEBI" id="CHEBI:17135"/>
        <dbReference type="ChEBI" id="CHEBI:57287"/>
        <dbReference type="ChEBI" id="CHEBI:77636"/>
        <dbReference type="ChEBI" id="CHEBI:235323"/>
        <dbReference type="EC" id="2.3.1.75"/>
    </reaction>
</comment>
<dbReference type="SUPFAM" id="SSF52777">
    <property type="entry name" value="CoA-dependent acyltransferases"/>
    <property type="match status" value="1"/>
</dbReference>
<reference evidence="11" key="1">
    <citation type="submission" date="2021-02" db="EMBL/GenBank/DDBJ databases">
        <title>First Annotated Genome of the Yellow-green Alga Tribonema minus.</title>
        <authorList>
            <person name="Mahan K.M."/>
        </authorList>
    </citation>
    <scope>NUCLEOTIDE SEQUENCE</scope>
    <source>
        <strain evidence="11">UTEX B ZZ1240</strain>
    </source>
</reference>
<evidence type="ECO:0000256" key="6">
    <source>
        <dbReference type="ARBA" id="ARBA00047604"/>
    </source>
</evidence>
<dbReference type="GO" id="GO:0005886">
    <property type="term" value="C:plasma membrane"/>
    <property type="evidence" value="ECO:0007669"/>
    <property type="project" value="TreeGrafter"/>
</dbReference>
<feature type="domain" description="O-acyltransferase WSD1 C-terminal" evidence="10">
    <location>
        <begin position="334"/>
        <end position="474"/>
    </location>
</feature>
<evidence type="ECO:0000259" key="10">
    <source>
        <dbReference type="Pfam" id="PF06974"/>
    </source>
</evidence>
<comment type="similarity">
    <text evidence="5">In the N-terminal section; belongs to the long-chain O-acyltransferase family.</text>
</comment>
<dbReference type="EMBL" id="JAFCMP010000531">
    <property type="protein sequence ID" value="KAG5176963.1"/>
    <property type="molecule type" value="Genomic_DNA"/>
</dbReference>
<proteinExistence type="inferred from homology"/>
<evidence type="ECO:0000256" key="3">
    <source>
        <dbReference type="ARBA" id="ARBA00022679"/>
    </source>
</evidence>
<evidence type="ECO:0000256" key="8">
    <source>
        <dbReference type="SAM" id="MobiDB-lite"/>
    </source>
</evidence>
<dbReference type="AlphaFoldDB" id="A0A836C9N0"/>
<evidence type="ECO:0000259" key="9">
    <source>
        <dbReference type="Pfam" id="PF03007"/>
    </source>
</evidence>
<evidence type="ECO:0000256" key="2">
    <source>
        <dbReference type="ARBA" id="ARBA00005189"/>
    </source>
</evidence>
<evidence type="ECO:0008006" key="13">
    <source>
        <dbReference type="Google" id="ProtNLM"/>
    </source>
</evidence>
<dbReference type="GO" id="GO:0019432">
    <property type="term" value="P:triglyceride biosynthetic process"/>
    <property type="evidence" value="ECO:0007669"/>
    <property type="project" value="TreeGrafter"/>
</dbReference>
<dbReference type="PANTHER" id="PTHR31650">
    <property type="entry name" value="O-ACYLTRANSFERASE (WSD1-LIKE) FAMILY PROTEIN"/>
    <property type="match status" value="1"/>
</dbReference>
<name>A0A836C9N0_9STRA</name>
<dbReference type="InterPro" id="IPR009721">
    <property type="entry name" value="O-acyltransferase_WSD1_C"/>
</dbReference>
<protein>
    <recommendedName>
        <fullName evidence="13">Diacylglycerol O-acyltransferase</fullName>
    </recommendedName>
</protein>
<evidence type="ECO:0000256" key="7">
    <source>
        <dbReference type="ARBA" id="ARBA00048109"/>
    </source>
</evidence>
<dbReference type="GO" id="GO:0047196">
    <property type="term" value="F:long-chain-alcohol O-fatty-acyltransferase activity"/>
    <property type="evidence" value="ECO:0007669"/>
    <property type="project" value="UniProtKB-EC"/>
</dbReference>